<dbReference type="EMBL" id="BAUP01000152">
    <property type="protein sequence ID" value="GAJ46877.1"/>
    <property type="molecule type" value="Genomic_DNA"/>
</dbReference>
<protein>
    <submittedName>
        <fullName evidence="2">Uncharacterized protein</fullName>
    </submittedName>
</protein>
<keyword evidence="1" id="KW-0812">Transmembrane</keyword>
<gene>
    <name evidence="2" type="ORF">HE1_01219</name>
</gene>
<dbReference type="AlphaFoldDB" id="A0A023E196"/>
<accession>A0A023E196</accession>
<keyword evidence="3" id="KW-1185">Reference proteome</keyword>
<sequence>MNEFVHIIKGTPLYVWAILCYLLFVGIKSFMRKEL</sequence>
<comment type="caution">
    <text evidence="2">The sequence shown here is derived from an EMBL/GenBank/DDBJ whole genome shotgun (WGS) entry which is preliminary data.</text>
</comment>
<reference evidence="2 3" key="1">
    <citation type="journal article" date="2014" name="FEMS Microbiol. Lett.">
        <title>Draft genome sequences of three Holospora species (Holospora obtusa, Holospora undulata, and Holospora elegans), endonuclear symbiotic bacteria of the ciliate Paramecium caudatum.</title>
        <authorList>
            <person name="Dohra H."/>
            <person name="Tanaka K."/>
            <person name="Suzuki T."/>
            <person name="Fujishima M."/>
            <person name="Suzuki H."/>
        </authorList>
    </citation>
    <scope>NUCLEOTIDE SEQUENCE [LARGE SCALE GENOMIC DNA]</scope>
    <source>
        <strain evidence="2 3">E1</strain>
    </source>
</reference>
<keyword evidence="1" id="KW-0472">Membrane</keyword>
<dbReference type="Proteomes" id="UP000024842">
    <property type="component" value="Unassembled WGS sequence"/>
</dbReference>
<evidence type="ECO:0000313" key="2">
    <source>
        <dbReference type="EMBL" id="GAJ46877.1"/>
    </source>
</evidence>
<evidence type="ECO:0000313" key="3">
    <source>
        <dbReference type="Proteomes" id="UP000024842"/>
    </source>
</evidence>
<evidence type="ECO:0000256" key="1">
    <source>
        <dbReference type="SAM" id="Phobius"/>
    </source>
</evidence>
<name>A0A023E196_9PROT</name>
<proteinExistence type="predicted"/>
<keyword evidence="1" id="KW-1133">Transmembrane helix</keyword>
<organism evidence="2 3">
    <name type="scientific">Holospora elegans E1</name>
    <dbReference type="NCBI Taxonomy" id="1427503"/>
    <lineage>
        <taxon>Bacteria</taxon>
        <taxon>Pseudomonadati</taxon>
        <taxon>Pseudomonadota</taxon>
        <taxon>Alphaproteobacteria</taxon>
        <taxon>Holosporales</taxon>
        <taxon>Holosporaceae</taxon>
        <taxon>Holospora</taxon>
    </lineage>
</organism>
<feature type="transmembrane region" description="Helical" evidence="1">
    <location>
        <begin position="13"/>
        <end position="31"/>
    </location>
</feature>